<proteinExistence type="predicted"/>
<accession>A0AAE0S3M1</accession>
<dbReference type="AlphaFoldDB" id="A0AAE0S3M1"/>
<reference evidence="1" key="1">
    <citation type="journal article" date="2021" name="Genome Biol. Evol.">
        <title>A High-Quality Reference Genome for a Parasitic Bivalve with Doubly Uniparental Inheritance (Bivalvia: Unionida).</title>
        <authorList>
            <person name="Smith C.H."/>
        </authorList>
    </citation>
    <scope>NUCLEOTIDE SEQUENCE</scope>
    <source>
        <strain evidence="1">CHS0354</strain>
    </source>
</reference>
<keyword evidence="2" id="KW-1185">Reference proteome</keyword>
<dbReference type="Proteomes" id="UP001195483">
    <property type="component" value="Unassembled WGS sequence"/>
</dbReference>
<protein>
    <submittedName>
        <fullName evidence="1">Uncharacterized protein</fullName>
    </submittedName>
</protein>
<organism evidence="1 2">
    <name type="scientific">Potamilus streckersoni</name>
    <dbReference type="NCBI Taxonomy" id="2493646"/>
    <lineage>
        <taxon>Eukaryota</taxon>
        <taxon>Metazoa</taxon>
        <taxon>Spiralia</taxon>
        <taxon>Lophotrochozoa</taxon>
        <taxon>Mollusca</taxon>
        <taxon>Bivalvia</taxon>
        <taxon>Autobranchia</taxon>
        <taxon>Heteroconchia</taxon>
        <taxon>Palaeoheterodonta</taxon>
        <taxon>Unionida</taxon>
        <taxon>Unionoidea</taxon>
        <taxon>Unionidae</taxon>
        <taxon>Ambleminae</taxon>
        <taxon>Lampsilini</taxon>
        <taxon>Potamilus</taxon>
    </lineage>
</organism>
<evidence type="ECO:0000313" key="1">
    <source>
        <dbReference type="EMBL" id="KAK3584498.1"/>
    </source>
</evidence>
<reference evidence="1" key="2">
    <citation type="journal article" date="2021" name="Genome Biol. Evol.">
        <title>Developing a high-quality reference genome for a parasitic bivalve with doubly uniparental inheritance (Bivalvia: Unionida).</title>
        <authorList>
            <person name="Smith C.H."/>
        </authorList>
    </citation>
    <scope>NUCLEOTIDE SEQUENCE</scope>
    <source>
        <strain evidence="1">CHS0354</strain>
        <tissue evidence="1">Mantle</tissue>
    </source>
</reference>
<reference evidence="1" key="3">
    <citation type="submission" date="2023-05" db="EMBL/GenBank/DDBJ databases">
        <authorList>
            <person name="Smith C.H."/>
        </authorList>
    </citation>
    <scope>NUCLEOTIDE SEQUENCE</scope>
    <source>
        <strain evidence="1">CHS0354</strain>
        <tissue evidence="1">Mantle</tissue>
    </source>
</reference>
<evidence type="ECO:0000313" key="2">
    <source>
        <dbReference type="Proteomes" id="UP001195483"/>
    </source>
</evidence>
<name>A0AAE0S3M1_9BIVA</name>
<sequence length="104" mass="11539">MEGVVLQGVIWASKESLADSLLRGLESLLLGILALDYPPCYSYHGRNTIVADRLSANQGNPHRMVSVLVFEAYQTLIEWDLIRSLLSGTSSDPYRVGPYQSLIE</sequence>
<comment type="caution">
    <text evidence="1">The sequence shown here is derived from an EMBL/GenBank/DDBJ whole genome shotgun (WGS) entry which is preliminary data.</text>
</comment>
<gene>
    <name evidence="1" type="ORF">CHS0354_006030</name>
</gene>
<dbReference type="EMBL" id="JAEAOA010000425">
    <property type="protein sequence ID" value="KAK3584498.1"/>
    <property type="molecule type" value="Genomic_DNA"/>
</dbReference>